<protein>
    <submittedName>
        <fullName evidence="3">Predicted 5' DNA nuclease, flap endonuclease-1-like, helix-3-turn-helix (H3TH) domain</fullName>
    </submittedName>
</protein>
<proteinExistence type="predicted"/>
<evidence type="ECO:0000313" key="3">
    <source>
        <dbReference type="EMBL" id="SDE00817.1"/>
    </source>
</evidence>
<keyword evidence="2" id="KW-0812">Transmembrane</keyword>
<keyword evidence="3" id="KW-0378">Hydrolase</keyword>
<gene>
    <name evidence="3" type="ORF">SAMN04488567_0499</name>
</gene>
<feature type="region of interest" description="Disordered" evidence="1">
    <location>
        <begin position="59"/>
        <end position="132"/>
    </location>
</feature>
<reference evidence="4" key="1">
    <citation type="submission" date="2016-10" db="EMBL/GenBank/DDBJ databases">
        <authorList>
            <person name="Varghese N."/>
            <person name="Submissions S."/>
        </authorList>
    </citation>
    <scope>NUCLEOTIDE SEQUENCE [LARGE SCALE GENOMIC DNA]</scope>
    <source>
        <strain evidence="4">DSM 21424</strain>
    </source>
</reference>
<keyword evidence="4" id="KW-1185">Reference proteome</keyword>
<evidence type="ECO:0000256" key="1">
    <source>
        <dbReference type="SAM" id="MobiDB-lite"/>
    </source>
</evidence>
<feature type="transmembrane region" description="Helical" evidence="2">
    <location>
        <begin position="31"/>
        <end position="53"/>
    </location>
</feature>
<keyword evidence="3" id="KW-0255">Endonuclease</keyword>
<dbReference type="AlphaFoldDB" id="A0A1G6ZF26"/>
<evidence type="ECO:0000313" key="4">
    <source>
        <dbReference type="Proteomes" id="UP000198922"/>
    </source>
</evidence>
<dbReference type="STRING" id="521013.SAMN04488567_0499"/>
<dbReference type="Proteomes" id="UP000198922">
    <property type="component" value="Unassembled WGS sequence"/>
</dbReference>
<keyword evidence="2" id="KW-1133">Transmembrane helix</keyword>
<evidence type="ECO:0000256" key="2">
    <source>
        <dbReference type="SAM" id="Phobius"/>
    </source>
</evidence>
<feature type="transmembrane region" description="Helical" evidence="2">
    <location>
        <begin position="6"/>
        <end position="24"/>
    </location>
</feature>
<dbReference type="OrthoDB" id="9807941at2"/>
<dbReference type="GO" id="GO:0004519">
    <property type="term" value="F:endonuclease activity"/>
    <property type="evidence" value="ECO:0007669"/>
    <property type="project" value="UniProtKB-KW"/>
</dbReference>
<keyword evidence="3" id="KW-0540">Nuclease</keyword>
<feature type="compositionally biased region" description="Basic and acidic residues" evidence="1">
    <location>
        <begin position="90"/>
        <end position="120"/>
    </location>
</feature>
<dbReference type="RefSeq" id="WP_090109062.1">
    <property type="nucleotide sequence ID" value="NZ_FNAT01000001.1"/>
</dbReference>
<sequence length="266" mass="27584">MNLDCRTISIGGSALGGLLIALLLAAGERGLFTSLLIGAALAVAAGFLLLAYVCTGEDAAAGGESGTTPETARIDEAETPPAPFATPTAEPEHRAAESEGDAAARRDAPDTAEATPERPAEAGVPSERAMARPVNGATVLDEAGSDEVEQEDADLGDEVSGITHHETAAAGDVDMPDAVAADAQRAPKLLEAPRGGAGDDLKQLRGVGPKLEEQLNRLGVWHLDQIAGWSEAEALWIDDHLEGFRGRILRDDWIGQARELTGQESA</sequence>
<accession>A0A1G6ZF26</accession>
<name>A0A1G6ZF26_9RHOB</name>
<organism evidence="3 4">
    <name type="scientific">Limimaricola pyoseonensis</name>
    <dbReference type="NCBI Taxonomy" id="521013"/>
    <lineage>
        <taxon>Bacteria</taxon>
        <taxon>Pseudomonadati</taxon>
        <taxon>Pseudomonadota</taxon>
        <taxon>Alphaproteobacteria</taxon>
        <taxon>Rhodobacterales</taxon>
        <taxon>Paracoccaceae</taxon>
        <taxon>Limimaricola</taxon>
    </lineage>
</organism>
<dbReference type="EMBL" id="FNAT01000001">
    <property type="protein sequence ID" value="SDE00817.1"/>
    <property type="molecule type" value="Genomic_DNA"/>
</dbReference>
<keyword evidence="2" id="KW-0472">Membrane</keyword>